<name>A0A167HC64_9GAMM</name>
<dbReference type="EMBL" id="AUXT01000019">
    <property type="protein sequence ID" value="KZN57960.1"/>
    <property type="molecule type" value="Genomic_DNA"/>
</dbReference>
<protein>
    <submittedName>
        <fullName evidence="1">Uncharacterized protein</fullName>
    </submittedName>
</protein>
<dbReference type="Proteomes" id="UP000076587">
    <property type="component" value="Unassembled WGS sequence"/>
</dbReference>
<dbReference type="RefSeq" id="WP_063375481.1">
    <property type="nucleotide sequence ID" value="NZ_AUXT01000019.1"/>
</dbReference>
<evidence type="ECO:0000313" key="1">
    <source>
        <dbReference type="EMBL" id="KZN57960.1"/>
    </source>
</evidence>
<proteinExistence type="predicted"/>
<reference evidence="1 2" key="1">
    <citation type="submission" date="2013-07" db="EMBL/GenBank/DDBJ databases">
        <title>Comparative Genomic and Metabolomic Analysis of Twelve Strains of Pseudoalteromonas luteoviolacea.</title>
        <authorList>
            <person name="Vynne N.G."/>
            <person name="Mansson M."/>
            <person name="Gram L."/>
        </authorList>
    </citation>
    <scope>NUCLEOTIDE SEQUENCE [LARGE SCALE GENOMIC DNA]</scope>
    <source>
        <strain evidence="1 2">NCIMB 1942</strain>
    </source>
</reference>
<sequence>MFNLSFNEELLSIFVAFICIYLKKSPDTKDILAFIEEKCAEKEIVESFNAGLITKDELCSFLLDHIFTKFVLNEEYDDASVEDINSIKEKLAAVIF</sequence>
<dbReference type="PATRIC" id="fig|1365253.3.peg.432"/>
<accession>A0A167HC64</accession>
<organism evidence="1 2">
    <name type="scientific">Pseudoalteromonas luteoviolacea NCIMB 1942</name>
    <dbReference type="NCBI Taxonomy" id="1365253"/>
    <lineage>
        <taxon>Bacteria</taxon>
        <taxon>Pseudomonadati</taxon>
        <taxon>Pseudomonadota</taxon>
        <taxon>Gammaproteobacteria</taxon>
        <taxon>Alteromonadales</taxon>
        <taxon>Pseudoalteromonadaceae</taxon>
        <taxon>Pseudoalteromonas</taxon>
    </lineage>
</organism>
<gene>
    <name evidence="1" type="ORF">N482_22935</name>
</gene>
<comment type="caution">
    <text evidence="1">The sequence shown here is derived from an EMBL/GenBank/DDBJ whole genome shotgun (WGS) entry which is preliminary data.</text>
</comment>
<evidence type="ECO:0000313" key="2">
    <source>
        <dbReference type="Proteomes" id="UP000076587"/>
    </source>
</evidence>
<dbReference type="AlphaFoldDB" id="A0A167HC64"/>